<dbReference type="EnsemblPlants" id="OPUNC11G07390.1">
    <property type="protein sequence ID" value="OPUNC11G07390.1"/>
    <property type="gene ID" value="OPUNC11G07390"/>
</dbReference>
<accession>A0A0E0ME36</accession>
<dbReference type="HOGENOM" id="CLU_2629174_0_0_1"/>
<evidence type="ECO:0000256" key="1">
    <source>
        <dbReference type="SAM" id="MobiDB-lite"/>
    </source>
</evidence>
<evidence type="ECO:0000313" key="2">
    <source>
        <dbReference type="EnsemblPlants" id="OPUNC11G07390.1"/>
    </source>
</evidence>
<organism evidence="2">
    <name type="scientific">Oryza punctata</name>
    <name type="common">Red rice</name>
    <dbReference type="NCBI Taxonomy" id="4537"/>
    <lineage>
        <taxon>Eukaryota</taxon>
        <taxon>Viridiplantae</taxon>
        <taxon>Streptophyta</taxon>
        <taxon>Embryophyta</taxon>
        <taxon>Tracheophyta</taxon>
        <taxon>Spermatophyta</taxon>
        <taxon>Magnoliopsida</taxon>
        <taxon>Liliopsida</taxon>
        <taxon>Poales</taxon>
        <taxon>Poaceae</taxon>
        <taxon>BOP clade</taxon>
        <taxon>Oryzoideae</taxon>
        <taxon>Oryzeae</taxon>
        <taxon>Oryzinae</taxon>
        <taxon>Oryza</taxon>
    </lineage>
</organism>
<name>A0A0E0ME36_ORYPU</name>
<proteinExistence type="predicted"/>
<reference evidence="2" key="1">
    <citation type="submission" date="2015-04" db="UniProtKB">
        <authorList>
            <consortium name="EnsemblPlants"/>
        </authorList>
    </citation>
    <scope>IDENTIFICATION</scope>
</reference>
<feature type="compositionally biased region" description="Basic and acidic residues" evidence="1">
    <location>
        <begin position="1"/>
        <end position="12"/>
    </location>
</feature>
<dbReference type="OMA" id="TEWEFQE"/>
<keyword evidence="3" id="KW-1185">Reference proteome</keyword>
<sequence>MKQDEKDVEHRIITKPPAAKGGRLGCHSSNGTPTSNNNLLSCISFHHHLCTSSLQFGQEGGTEWEFQEELRDLVDQTKGQHRNTNVI</sequence>
<dbReference type="Proteomes" id="UP000026962">
    <property type="component" value="Chromosome 11"/>
</dbReference>
<protein>
    <submittedName>
        <fullName evidence="2">Uncharacterized protein</fullName>
    </submittedName>
</protein>
<feature type="region of interest" description="Disordered" evidence="1">
    <location>
        <begin position="1"/>
        <end position="31"/>
    </location>
</feature>
<dbReference type="Gramene" id="OPUNC11G07390.1">
    <property type="protein sequence ID" value="OPUNC11G07390.1"/>
    <property type="gene ID" value="OPUNC11G07390"/>
</dbReference>
<reference evidence="2" key="2">
    <citation type="submission" date="2018-05" db="EMBL/GenBank/DDBJ databases">
        <title>OpunRS2 (Oryza punctata Reference Sequence Version 2).</title>
        <authorList>
            <person name="Zhang J."/>
            <person name="Kudrna D."/>
            <person name="Lee S."/>
            <person name="Talag J."/>
            <person name="Welchert J."/>
            <person name="Wing R.A."/>
        </authorList>
    </citation>
    <scope>NUCLEOTIDE SEQUENCE [LARGE SCALE GENOMIC DNA]</scope>
</reference>
<dbReference type="AlphaFoldDB" id="A0A0E0ME36"/>
<evidence type="ECO:0000313" key="3">
    <source>
        <dbReference type="Proteomes" id="UP000026962"/>
    </source>
</evidence>